<dbReference type="PROSITE" id="PS50850">
    <property type="entry name" value="MFS"/>
    <property type="match status" value="1"/>
</dbReference>
<comment type="subcellular location">
    <subcellularLocation>
        <location evidence="1">Cell membrane</location>
        <topology evidence="1">Multi-pass membrane protein</topology>
    </subcellularLocation>
</comment>
<dbReference type="Proteomes" id="UP001317259">
    <property type="component" value="Unassembled WGS sequence"/>
</dbReference>
<reference evidence="7 8" key="1">
    <citation type="submission" date="2022-04" db="EMBL/GenBank/DDBJ databases">
        <title>Genome draft of Actinomadura sp. ATCC 31491.</title>
        <authorList>
            <person name="Shi X."/>
            <person name="Du Y."/>
        </authorList>
    </citation>
    <scope>NUCLEOTIDE SEQUENCE [LARGE SCALE GENOMIC DNA]</scope>
    <source>
        <strain evidence="7 8">ATCC 31491</strain>
    </source>
</reference>
<dbReference type="InterPro" id="IPR011701">
    <property type="entry name" value="MFS"/>
</dbReference>
<name>A0ABT0FY06_9ACTN</name>
<gene>
    <name evidence="7" type="ORF">MF672_026130</name>
</gene>
<proteinExistence type="predicted"/>
<protein>
    <submittedName>
        <fullName evidence="7">MFS transporter</fullName>
    </submittedName>
</protein>
<evidence type="ECO:0000256" key="3">
    <source>
        <dbReference type="ARBA" id="ARBA00022692"/>
    </source>
</evidence>
<keyword evidence="5" id="KW-0472">Membrane</keyword>
<evidence type="ECO:0000256" key="1">
    <source>
        <dbReference type="ARBA" id="ARBA00004651"/>
    </source>
</evidence>
<evidence type="ECO:0000256" key="4">
    <source>
        <dbReference type="ARBA" id="ARBA00022989"/>
    </source>
</evidence>
<evidence type="ECO:0000256" key="2">
    <source>
        <dbReference type="ARBA" id="ARBA00022475"/>
    </source>
</evidence>
<dbReference type="InterPro" id="IPR020846">
    <property type="entry name" value="MFS_dom"/>
</dbReference>
<dbReference type="InterPro" id="IPR050189">
    <property type="entry name" value="MFS_Efflux_Transporters"/>
</dbReference>
<keyword evidence="2" id="KW-1003">Cell membrane</keyword>
<dbReference type="CDD" id="cd06174">
    <property type="entry name" value="MFS"/>
    <property type="match status" value="1"/>
</dbReference>
<comment type="caution">
    <text evidence="7">The sequence shown here is derived from an EMBL/GenBank/DDBJ whole genome shotgun (WGS) entry which is preliminary data.</text>
</comment>
<feature type="domain" description="Major facilitator superfamily (MFS) profile" evidence="6">
    <location>
        <begin position="16"/>
        <end position="392"/>
    </location>
</feature>
<evidence type="ECO:0000313" key="8">
    <source>
        <dbReference type="Proteomes" id="UP001317259"/>
    </source>
</evidence>
<evidence type="ECO:0000256" key="5">
    <source>
        <dbReference type="ARBA" id="ARBA00023136"/>
    </source>
</evidence>
<dbReference type="RefSeq" id="WP_242380339.1">
    <property type="nucleotide sequence ID" value="NZ_JAKRKC020000001.1"/>
</dbReference>
<evidence type="ECO:0000313" key="7">
    <source>
        <dbReference type="EMBL" id="MCK2217239.1"/>
    </source>
</evidence>
<keyword evidence="3" id="KW-0812">Transmembrane</keyword>
<keyword evidence="8" id="KW-1185">Reference proteome</keyword>
<keyword evidence="4" id="KW-1133">Transmembrane helix</keyword>
<accession>A0ABT0FY06</accession>
<organism evidence="7 8">
    <name type="scientific">Actinomadura luzonensis</name>
    <dbReference type="NCBI Taxonomy" id="2805427"/>
    <lineage>
        <taxon>Bacteria</taxon>
        <taxon>Bacillati</taxon>
        <taxon>Actinomycetota</taxon>
        <taxon>Actinomycetes</taxon>
        <taxon>Streptosporangiales</taxon>
        <taxon>Thermomonosporaceae</taxon>
        <taxon>Actinomadura</taxon>
    </lineage>
</organism>
<dbReference type="Pfam" id="PF07690">
    <property type="entry name" value="MFS_1"/>
    <property type="match status" value="1"/>
</dbReference>
<evidence type="ECO:0000259" key="6">
    <source>
        <dbReference type="PROSITE" id="PS50850"/>
    </source>
</evidence>
<sequence length="398" mass="39327">MTPRPAPAEQRTPWGTITLVYLGGVVAAMSLGKFAPVGPAVTAELGLSLAQLGWVISTVVGVGAVAGLPAGYLVRRYGTDRSLVAGLVLVAAASGAGAAAGGYAWLLVARGVEGVGYLLVTIACPALIVRLARDRDRGTALSIWATFVAVGLGASTLAGGVIGGAAGWRGWIGVLAALTLGTAVVVRARLPREAARRPEAGAVPRARALVWPGVLAAGFCLTALMTIPVIVLLPTILVERHGHSAASAGAATSVISLLSALGGVALGMLLRRGTPIGVLAPAGLLILPAAWLMFGGHGPGPAVLAGAGVISVMNGFLGALVFAALPLLLERLDHADVGNGVVAQAGSLGSLLGPPLFGLVAEGAGLPALVPVIAAGVTLSVAALLLAGRRTAHPLPSA</sequence>
<dbReference type="PANTHER" id="PTHR43124:SF3">
    <property type="entry name" value="CHLORAMPHENICOL EFFLUX PUMP RV0191"/>
    <property type="match status" value="1"/>
</dbReference>
<dbReference type="PANTHER" id="PTHR43124">
    <property type="entry name" value="PURINE EFFLUX PUMP PBUE"/>
    <property type="match status" value="1"/>
</dbReference>
<dbReference type="EMBL" id="JAKRKC020000001">
    <property type="protein sequence ID" value="MCK2217239.1"/>
    <property type="molecule type" value="Genomic_DNA"/>
</dbReference>